<dbReference type="InterPro" id="IPR016193">
    <property type="entry name" value="Cytidine_deaminase-like"/>
</dbReference>
<comment type="pathway">
    <text evidence="6">Protein modification; protein glycosylation.</text>
</comment>
<comment type="catalytic activity">
    <reaction evidence="6">
        <text>a di-trans,poly-cis-dolichyl diphosphate + H2O = a di-trans,poly-cis-dolichyl phosphate + phosphate + H(+)</text>
        <dbReference type="Rhea" id="RHEA:14385"/>
        <dbReference type="Rhea" id="RHEA-COMP:19498"/>
        <dbReference type="Rhea" id="RHEA-COMP:19506"/>
        <dbReference type="ChEBI" id="CHEBI:15377"/>
        <dbReference type="ChEBI" id="CHEBI:15378"/>
        <dbReference type="ChEBI" id="CHEBI:43474"/>
        <dbReference type="ChEBI" id="CHEBI:57497"/>
        <dbReference type="ChEBI" id="CHEBI:57683"/>
        <dbReference type="EC" id="3.6.1.43"/>
    </reaction>
</comment>
<feature type="transmembrane region" description="Helical" evidence="6">
    <location>
        <begin position="103"/>
        <end position="120"/>
    </location>
</feature>
<keyword evidence="4 6" id="KW-1133">Transmembrane helix</keyword>
<dbReference type="GO" id="GO:0006487">
    <property type="term" value="P:protein N-linked glycosylation"/>
    <property type="evidence" value="ECO:0007669"/>
    <property type="project" value="UniProtKB-UniRule"/>
</dbReference>
<name>A0A316Z736_9BASI</name>
<keyword evidence="2 6" id="KW-0812">Transmembrane</keyword>
<dbReference type="Proteomes" id="UP000245946">
    <property type="component" value="Unassembled WGS sequence"/>
</dbReference>
<dbReference type="CDD" id="cd03382">
    <property type="entry name" value="PAP2_dolichyldiphosphatase"/>
    <property type="match status" value="1"/>
</dbReference>
<dbReference type="InterPro" id="IPR036938">
    <property type="entry name" value="PAP2/HPO_sf"/>
</dbReference>
<feature type="region of interest" description="Disordered" evidence="7">
    <location>
        <begin position="504"/>
        <end position="524"/>
    </location>
</feature>
<comment type="subcellular location">
    <subcellularLocation>
        <location evidence="6">Endoplasmic reticulum membrane</location>
        <topology evidence="6">Multi-pass membrane protein</topology>
    </subcellularLocation>
    <subcellularLocation>
        <location evidence="1">Membrane</location>
        <topology evidence="1">Multi-pass membrane protein</topology>
    </subcellularLocation>
</comment>
<dbReference type="Pfam" id="PF18785">
    <property type="entry name" value="Inv-AAD"/>
    <property type="match status" value="1"/>
</dbReference>
<dbReference type="EC" id="3.6.1.43" evidence="6"/>
<dbReference type="Gene3D" id="3.40.140.10">
    <property type="entry name" value="Cytidine Deaminase, domain 2"/>
    <property type="match status" value="1"/>
</dbReference>
<keyword evidence="5 6" id="KW-0472">Membrane</keyword>
<dbReference type="EMBL" id="KZ819298">
    <property type="protein sequence ID" value="PWN96762.1"/>
    <property type="molecule type" value="Genomic_DNA"/>
</dbReference>
<dbReference type="SUPFAM" id="SSF53927">
    <property type="entry name" value="Cytidine deaminase-like"/>
    <property type="match status" value="1"/>
</dbReference>
<dbReference type="PANTHER" id="PTHR11247:SF1">
    <property type="entry name" value="DOLICHYLDIPHOSPHATASE 1"/>
    <property type="match status" value="1"/>
</dbReference>
<evidence type="ECO:0000259" key="8">
    <source>
        <dbReference type="PROSITE" id="PS51747"/>
    </source>
</evidence>
<dbReference type="SUPFAM" id="SSF48317">
    <property type="entry name" value="Acid phosphatase/Vanadium-dependent haloperoxidase"/>
    <property type="match status" value="1"/>
</dbReference>
<organism evidence="9 10">
    <name type="scientific">Tilletiopsis washingtonensis</name>
    <dbReference type="NCBI Taxonomy" id="58919"/>
    <lineage>
        <taxon>Eukaryota</taxon>
        <taxon>Fungi</taxon>
        <taxon>Dikarya</taxon>
        <taxon>Basidiomycota</taxon>
        <taxon>Ustilaginomycotina</taxon>
        <taxon>Exobasidiomycetes</taxon>
        <taxon>Entylomatales</taxon>
        <taxon>Entylomatales incertae sedis</taxon>
        <taxon>Tilletiopsis</taxon>
    </lineage>
</organism>
<feature type="transmembrane region" description="Helical" evidence="6">
    <location>
        <begin position="141"/>
        <end position="161"/>
    </location>
</feature>
<dbReference type="UniPathway" id="UPA00378"/>
<dbReference type="PANTHER" id="PTHR11247">
    <property type="entry name" value="PALMITOYL-PROTEIN THIOESTERASE/DOLICHYLDIPHOSPHATASE 1"/>
    <property type="match status" value="1"/>
</dbReference>
<dbReference type="AlphaFoldDB" id="A0A316Z736"/>
<dbReference type="InterPro" id="IPR002125">
    <property type="entry name" value="CMP_dCMP_dom"/>
</dbReference>
<feature type="region of interest" description="Disordered" evidence="7">
    <location>
        <begin position="198"/>
        <end position="250"/>
    </location>
</feature>
<evidence type="ECO:0000313" key="10">
    <source>
        <dbReference type="Proteomes" id="UP000245946"/>
    </source>
</evidence>
<dbReference type="GO" id="GO:0047874">
    <property type="term" value="F:dolichyldiphosphatase activity"/>
    <property type="evidence" value="ECO:0007669"/>
    <property type="project" value="UniProtKB-UniRule"/>
</dbReference>
<evidence type="ECO:0000256" key="4">
    <source>
        <dbReference type="ARBA" id="ARBA00022989"/>
    </source>
</evidence>
<gene>
    <name evidence="9" type="ORF">FA09DRAFT_331219</name>
</gene>
<feature type="region of interest" description="Disordered" evidence="7">
    <location>
        <begin position="309"/>
        <end position="338"/>
    </location>
</feature>
<dbReference type="Pfam" id="PF01569">
    <property type="entry name" value="PAP2"/>
    <property type="match status" value="1"/>
</dbReference>
<dbReference type="InterPro" id="IPR039667">
    <property type="entry name" value="Dolichyldiphosphatase_PAP2"/>
</dbReference>
<evidence type="ECO:0000256" key="3">
    <source>
        <dbReference type="ARBA" id="ARBA00022801"/>
    </source>
</evidence>
<dbReference type="GeneID" id="37270466"/>
<comment type="similarity">
    <text evidence="6">Belongs to the dolichyldiphosphatase family.</text>
</comment>
<evidence type="ECO:0000313" key="9">
    <source>
        <dbReference type="EMBL" id="PWN96762.1"/>
    </source>
</evidence>
<sequence>MFPFSTAPTSAIDPSSYSVLGLTHVQYDGRDPLARVLALVTLSPIFLLCAYTTIILYRRELTFVNALLGQLLCEGINWGLKRTIRQGRPTDHLGSGYGMPSSHAQFVGFFAAFFLAHFSLHHPRAARPRTLVNTMRIAEHALLMLLIALGAALTAYSRYHLSYHTPAQIWVGLTLGVALGLGWYYVAEHMPRQPLRLPAPLASPASRRAPSLPLRGKSSAVGSGDSIRKRGTSSAEDKAPRGPTHRRRSSLSALIPELHPAPPLRQLILDHPLAVAFRLRDSWSVWRDGGIEQEYGRWRDEWERRRRDWRDAHSDSAVEDDTPRIAPPRRRREKADSKRHYRHILTTLALADKCVPNQTAFCVGCVISFSASGKESAALATGYSRELPGNTHAEESALAKLDSDTSLPAGAELDLYTSMEPCSVRSSGNVPCVQRILAFNARQGDKGARIVRVFMGVREPPDFVACAGVEELRREGVEVHSVVAPATDGLKDGWLEREALRIAKKSHDDQPQSEGAERMWRSLA</sequence>
<feature type="transmembrane region" description="Helical" evidence="6">
    <location>
        <begin position="36"/>
        <end position="57"/>
    </location>
</feature>
<reference evidence="9 10" key="1">
    <citation type="journal article" date="2018" name="Mol. Biol. Evol.">
        <title>Broad Genomic Sampling Reveals a Smut Pathogenic Ancestry of the Fungal Clade Ustilaginomycotina.</title>
        <authorList>
            <person name="Kijpornyongpan T."/>
            <person name="Mondo S.J."/>
            <person name="Barry K."/>
            <person name="Sandor L."/>
            <person name="Lee J."/>
            <person name="Lipzen A."/>
            <person name="Pangilinan J."/>
            <person name="LaButti K."/>
            <person name="Hainaut M."/>
            <person name="Henrissat B."/>
            <person name="Grigoriev I.V."/>
            <person name="Spatafora J.W."/>
            <person name="Aime M.C."/>
        </authorList>
    </citation>
    <scope>NUCLEOTIDE SEQUENCE [LARGE SCALE GENOMIC DNA]</scope>
    <source>
        <strain evidence="9 10">MCA 4186</strain>
    </source>
</reference>
<keyword evidence="3 6" id="KW-0378">Hydrolase</keyword>
<feature type="compositionally biased region" description="Low complexity" evidence="7">
    <location>
        <begin position="198"/>
        <end position="215"/>
    </location>
</feature>
<dbReference type="InterPro" id="IPR000326">
    <property type="entry name" value="PAP2/HPO"/>
</dbReference>
<feature type="transmembrane region" description="Helical" evidence="6">
    <location>
        <begin position="167"/>
        <end position="186"/>
    </location>
</feature>
<dbReference type="OrthoDB" id="302705at2759"/>
<evidence type="ECO:0000256" key="1">
    <source>
        <dbReference type="ARBA" id="ARBA00004141"/>
    </source>
</evidence>
<feature type="domain" description="CMP/dCMP-type deaminase" evidence="8">
    <location>
        <begin position="338"/>
        <end position="480"/>
    </location>
</feature>
<dbReference type="GO" id="GO:0008610">
    <property type="term" value="P:lipid biosynthetic process"/>
    <property type="evidence" value="ECO:0007669"/>
    <property type="project" value="TreeGrafter"/>
</dbReference>
<accession>A0A316Z736</accession>
<evidence type="ECO:0000256" key="5">
    <source>
        <dbReference type="ARBA" id="ARBA00023136"/>
    </source>
</evidence>
<keyword evidence="10" id="KW-1185">Reference proteome</keyword>
<evidence type="ECO:0000256" key="7">
    <source>
        <dbReference type="SAM" id="MobiDB-lite"/>
    </source>
</evidence>
<evidence type="ECO:0000256" key="6">
    <source>
        <dbReference type="RuleBase" id="RU367078"/>
    </source>
</evidence>
<keyword evidence="6" id="KW-0256">Endoplasmic reticulum</keyword>
<dbReference type="PROSITE" id="PS51747">
    <property type="entry name" value="CYT_DCMP_DEAMINASES_2"/>
    <property type="match status" value="1"/>
</dbReference>
<dbReference type="STRING" id="58919.A0A316Z736"/>
<dbReference type="Gene3D" id="1.20.144.10">
    <property type="entry name" value="Phosphatidic acid phosphatase type 2/haloperoxidase"/>
    <property type="match status" value="1"/>
</dbReference>
<proteinExistence type="inferred from homology"/>
<dbReference type="GO" id="GO:0006139">
    <property type="term" value="P:nucleobase-containing compound metabolic process"/>
    <property type="evidence" value="ECO:0007669"/>
    <property type="project" value="UniProtKB-ARBA"/>
</dbReference>
<dbReference type="RefSeq" id="XP_025597041.1">
    <property type="nucleotide sequence ID" value="XM_025742922.1"/>
</dbReference>
<dbReference type="GO" id="GO:0005789">
    <property type="term" value="C:endoplasmic reticulum membrane"/>
    <property type="evidence" value="ECO:0007669"/>
    <property type="project" value="UniProtKB-SubCell"/>
</dbReference>
<comment type="function">
    <text evidence="6">Required for efficient N-glycosylation. Necessary for maintaining optimal levels of dolichol-linked oligosaccharides. Hydrolyzes dolichyl pyrophosphate at a very high rate and dolichyl monophosphate at a much lower rate. Does not act on phosphatidate.</text>
</comment>
<protein>
    <recommendedName>
        <fullName evidence="6">Dolichyldiphosphatase</fullName>
        <ecNumber evidence="6">3.6.1.43</ecNumber>
    </recommendedName>
</protein>
<evidence type="ECO:0000256" key="2">
    <source>
        <dbReference type="ARBA" id="ARBA00022692"/>
    </source>
</evidence>